<dbReference type="Proteomes" id="UP000467201">
    <property type="component" value="Chromosome"/>
</dbReference>
<dbReference type="EMBL" id="AP022605">
    <property type="protein sequence ID" value="BBZ06035.1"/>
    <property type="molecule type" value="Genomic_DNA"/>
</dbReference>
<protein>
    <submittedName>
        <fullName evidence="1">Uncharacterized protein</fullName>
    </submittedName>
</protein>
<accession>A0A7I7VNW4</accession>
<name>A0A7I7VNW4_9MYCO</name>
<dbReference type="AlphaFoldDB" id="A0A7I7VNW4"/>
<organism evidence="1 2">
    <name type="scientific">Mycolicibacterium doricum</name>
    <dbReference type="NCBI Taxonomy" id="126673"/>
    <lineage>
        <taxon>Bacteria</taxon>
        <taxon>Bacillati</taxon>
        <taxon>Actinomycetota</taxon>
        <taxon>Actinomycetes</taxon>
        <taxon>Mycobacteriales</taxon>
        <taxon>Mycobacteriaceae</taxon>
        <taxon>Mycolicibacterium</taxon>
    </lineage>
</organism>
<dbReference type="KEGG" id="mdr:MDOR_02040"/>
<evidence type="ECO:0000313" key="1">
    <source>
        <dbReference type="EMBL" id="BBZ06035.1"/>
    </source>
</evidence>
<proteinExistence type="predicted"/>
<sequence>MAAAFGAAHGGFPLGRPALFLRSSDDRREQHVSWWVGDEVGNQVALLVSRSAVATRVGRSPRTLHFQMIGPDGAPILSVTRFAEPHHRLEVCDPAGVIIGQVRQTNASGQAFRTARMAIVLESGQRIFAGADLTIDPSRNRYADVRTPIRDAAGSVIATVERQGRYTGRADSSFVYKLDCLQPTGEPLPTLLLTTAFTYSLYDRLAGGGFLGAVGRWLSRPTWES</sequence>
<gene>
    <name evidence="1" type="ORF">MDOR_02040</name>
</gene>
<evidence type="ECO:0000313" key="2">
    <source>
        <dbReference type="Proteomes" id="UP000467201"/>
    </source>
</evidence>
<reference evidence="1 2" key="1">
    <citation type="journal article" date="2019" name="Emerg. Microbes Infect.">
        <title>Comprehensive subspecies identification of 175 nontuberculous mycobacteria species based on 7547 genomic profiles.</title>
        <authorList>
            <person name="Matsumoto Y."/>
            <person name="Kinjo T."/>
            <person name="Motooka D."/>
            <person name="Nabeya D."/>
            <person name="Jung N."/>
            <person name="Uechi K."/>
            <person name="Horii T."/>
            <person name="Iida T."/>
            <person name="Fujita J."/>
            <person name="Nakamura S."/>
        </authorList>
    </citation>
    <scope>NUCLEOTIDE SEQUENCE [LARGE SCALE GENOMIC DNA]</scope>
    <source>
        <strain evidence="1 2">JCM 12405</strain>
    </source>
</reference>
<dbReference type="RefSeq" id="WP_235849656.1">
    <property type="nucleotide sequence ID" value="NZ_AP022605.1"/>
</dbReference>